<sequence>MWPAGQQRQPGDGNPPYQGPPGPGPQAPNPYQQSGPRQPNPYQQPPGQGVYGQPSPYQQPTVSQPAVSQSPASHYTAPGPPPPGDRRKTTVVAVVAALAVVATAVVTGVVVLGGEGDTGDSADRQRGGATVSAGGAEPGTPSPPPAGPTSTEENPRAGKDAEPTVPGWKVVINPQHGTMFDVPPEWTLMGAGMQTGYEDEKKGNGAPAVVMSAPAQLRPTWCLYDYDKDGTKEDWGLATAGTKGARGARSTADAAYNEAYNWAWAAYAQGDAEGTVRVARAKPFTTASGLTGSVATATASGTKKRHACETDGKSTAFSFKDSTGEIKTFVLHGVAGVTGELPEATVRKILGTIRQANADGE</sequence>
<dbReference type="AlphaFoldDB" id="A0A5B8J3D0"/>
<dbReference type="Proteomes" id="UP000320580">
    <property type="component" value="Chromosome"/>
</dbReference>
<organism evidence="4 5">
    <name type="scientific">Streptomyces qinzhouensis</name>
    <dbReference type="NCBI Taxonomy" id="2599401"/>
    <lineage>
        <taxon>Bacteria</taxon>
        <taxon>Bacillati</taxon>
        <taxon>Actinomycetota</taxon>
        <taxon>Actinomycetes</taxon>
        <taxon>Kitasatosporales</taxon>
        <taxon>Streptomycetaceae</taxon>
        <taxon>Streptomyces</taxon>
    </lineage>
</organism>
<feature type="domain" description="DUF8017" evidence="3">
    <location>
        <begin position="162"/>
        <end position="356"/>
    </location>
</feature>
<dbReference type="Pfam" id="PF26056">
    <property type="entry name" value="DUF8017"/>
    <property type="match status" value="1"/>
</dbReference>
<evidence type="ECO:0000256" key="2">
    <source>
        <dbReference type="SAM" id="Phobius"/>
    </source>
</evidence>
<keyword evidence="2" id="KW-0812">Transmembrane</keyword>
<evidence type="ECO:0000259" key="3">
    <source>
        <dbReference type="Pfam" id="PF26056"/>
    </source>
</evidence>
<feature type="region of interest" description="Disordered" evidence="1">
    <location>
        <begin position="1"/>
        <end position="87"/>
    </location>
</feature>
<keyword evidence="2" id="KW-0472">Membrane</keyword>
<feature type="region of interest" description="Disordered" evidence="1">
    <location>
        <begin position="114"/>
        <end position="165"/>
    </location>
</feature>
<name>A0A5B8J3D0_9ACTN</name>
<feature type="compositionally biased region" description="Polar residues" evidence="1">
    <location>
        <begin position="61"/>
        <end position="73"/>
    </location>
</feature>
<dbReference type="OrthoDB" id="3614545at2"/>
<dbReference type="InterPro" id="IPR058330">
    <property type="entry name" value="DUF8017"/>
</dbReference>
<feature type="compositionally biased region" description="Basic and acidic residues" evidence="1">
    <location>
        <begin position="153"/>
        <end position="162"/>
    </location>
</feature>
<dbReference type="KEGG" id="sqz:FQU76_03430"/>
<evidence type="ECO:0000313" key="5">
    <source>
        <dbReference type="Proteomes" id="UP000320580"/>
    </source>
</evidence>
<keyword evidence="2" id="KW-1133">Transmembrane helix</keyword>
<reference evidence="4 5" key="1">
    <citation type="submission" date="2019-07" db="EMBL/GenBank/DDBJ databases">
        <authorList>
            <person name="Zhu P."/>
        </authorList>
    </citation>
    <scope>NUCLEOTIDE SEQUENCE [LARGE SCALE GENOMIC DNA]</scope>
    <source>
        <strain evidence="4 5">SSL-25</strain>
    </source>
</reference>
<feature type="transmembrane region" description="Helical" evidence="2">
    <location>
        <begin position="91"/>
        <end position="114"/>
    </location>
</feature>
<evidence type="ECO:0000313" key="4">
    <source>
        <dbReference type="EMBL" id="QDY75726.1"/>
    </source>
</evidence>
<keyword evidence="5" id="KW-1185">Reference proteome</keyword>
<accession>A0A5B8J3D0</accession>
<evidence type="ECO:0000256" key="1">
    <source>
        <dbReference type="SAM" id="MobiDB-lite"/>
    </source>
</evidence>
<dbReference type="EMBL" id="CP042266">
    <property type="protein sequence ID" value="QDY75726.1"/>
    <property type="molecule type" value="Genomic_DNA"/>
</dbReference>
<proteinExistence type="predicted"/>
<feature type="compositionally biased region" description="Low complexity" evidence="1">
    <location>
        <begin position="45"/>
        <end position="60"/>
    </location>
</feature>
<protein>
    <recommendedName>
        <fullName evidence="3">DUF8017 domain-containing protein</fullName>
    </recommendedName>
</protein>
<dbReference type="RefSeq" id="WP_146479036.1">
    <property type="nucleotide sequence ID" value="NZ_CP042266.1"/>
</dbReference>
<feature type="compositionally biased region" description="Pro residues" evidence="1">
    <location>
        <begin position="17"/>
        <end position="28"/>
    </location>
</feature>
<gene>
    <name evidence="4" type="ORF">FQU76_03430</name>
</gene>